<accession>A0A4Q7YZE2</accession>
<keyword evidence="4" id="KW-1185">Reference proteome</keyword>
<dbReference type="OrthoDB" id="9790815at2"/>
<name>A0A4Q7YZE2_9BACT</name>
<gene>
    <name evidence="3" type="ORF">BDD14_4140</name>
</gene>
<comment type="caution">
    <text evidence="3">The sequence shown here is derived from an EMBL/GenBank/DDBJ whole genome shotgun (WGS) entry which is preliminary data.</text>
</comment>
<evidence type="ECO:0000313" key="3">
    <source>
        <dbReference type="EMBL" id="RZU42549.1"/>
    </source>
</evidence>
<dbReference type="Gene3D" id="2.130.10.10">
    <property type="entry name" value="YVTN repeat-like/Quinoprotein amine dehydrogenase"/>
    <property type="match status" value="1"/>
</dbReference>
<evidence type="ECO:0000313" key="4">
    <source>
        <dbReference type="Proteomes" id="UP000292958"/>
    </source>
</evidence>
<comment type="similarity">
    <text evidence="1">Belongs to the cycloisomerase 2 family.</text>
</comment>
<evidence type="ECO:0000256" key="1">
    <source>
        <dbReference type="ARBA" id="ARBA00005564"/>
    </source>
</evidence>
<dbReference type="Pfam" id="PF10282">
    <property type="entry name" value="Lactonase"/>
    <property type="match status" value="1"/>
</dbReference>
<dbReference type="GO" id="GO:0017057">
    <property type="term" value="F:6-phosphogluconolactonase activity"/>
    <property type="evidence" value="ECO:0007669"/>
    <property type="project" value="TreeGrafter"/>
</dbReference>
<dbReference type="PANTHER" id="PTHR30344:SF1">
    <property type="entry name" value="6-PHOSPHOGLUCONOLACTONASE"/>
    <property type="match status" value="1"/>
</dbReference>
<keyword evidence="2" id="KW-0313">Glucose metabolism</keyword>
<proteinExistence type="inferred from homology"/>
<protein>
    <submittedName>
        <fullName evidence="3">6-phosphogluconolactonase</fullName>
    </submittedName>
</protein>
<dbReference type="InterPro" id="IPR015943">
    <property type="entry name" value="WD40/YVTN_repeat-like_dom_sf"/>
</dbReference>
<dbReference type="PANTHER" id="PTHR30344">
    <property type="entry name" value="6-PHOSPHOGLUCONOLACTONASE-RELATED"/>
    <property type="match status" value="1"/>
</dbReference>
<reference evidence="3 4" key="1">
    <citation type="submission" date="2019-02" db="EMBL/GenBank/DDBJ databases">
        <title>Genomic Encyclopedia of Archaeal and Bacterial Type Strains, Phase II (KMG-II): from individual species to whole genera.</title>
        <authorList>
            <person name="Goeker M."/>
        </authorList>
    </citation>
    <scope>NUCLEOTIDE SEQUENCE [LARGE SCALE GENOMIC DNA]</scope>
    <source>
        <strain evidence="3 4">DSM 18101</strain>
    </source>
</reference>
<dbReference type="RefSeq" id="WP_130420437.1">
    <property type="nucleotide sequence ID" value="NZ_SHKW01000001.1"/>
</dbReference>
<dbReference type="InterPro" id="IPR050282">
    <property type="entry name" value="Cycloisomerase_2"/>
</dbReference>
<organism evidence="3 4">
    <name type="scientific">Edaphobacter modestus</name>
    <dbReference type="NCBI Taxonomy" id="388466"/>
    <lineage>
        <taxon>Bacteria</taxon>
        <taxon>Pseudomonadati</taxon>
        <taxon>Acidobacteriota</taxon>
        <taxon>Terriglobia</taxon>
        <taxon>Terriglobales</taxon>
        <taxon>Acidobacteriaceae</taxon>
        <taxon>Edaphobacter</taxon>
    </lineage>
</organism>
<dbReference type="EMBL" id="SHKW01000001">
    <property type="protein sequence ID" value="RZU42549.1"/>
    <property type="molecule type" value="Genomic_DNA"/>
</dbReference>
<dbReference type="InterPro" id="IPR019405">
    <property type="entry name" value="Lactonase_7-beta_prop"/>
</dbReference>
<evidence type="ECO:0000256" key="2">
    <source>
        <dbReference type="ARBA" id="ARBA00022526"/>
    </source>
</evidence>
<dbReference type="InterPro" id="IPR011048">
    <property type="entry name" value="Haem_d1_sf"/>
</dbReference>
<dbReference type="Proteomes" id="UP000292958">
    <property type="component" value="Unassembled WGS sequence"/>
</dbReference>
<dbReference type="SUPFAM" id="SSF51004">
    <property type="entry name" value="C-terminal (heme d1) domain of cytochrome cd1-nitrite reductase"/>
    <property type="match status" value="1"/>
</dbReference>
<dbReference type="AlphaFoldDB" id="A0A4Q7YZE2"/>
<dbReference type="GO" id="GO:0006006">
    <property type="term" value="P:glucose metabolic process"/>
    <property type="evidence" value="ECO:0007669"/>
    <property type="project" value="UniProtKB-KW"/>
</dbReference>
<keyword evidence="2" id="KW-0119">Carbohydrate metabolism</keyword>
<sequence>MITRRRFFLLFPAYAASAQQFQSPFRRKKPLPPGPTRVYIGADTARGVSKGIYHATFNSANGQLSVPILAAETLRPSYLALSPLRDGRRSLYAVNAIPDPSATVTTFDLDPKTGTLTQKGKVTSAGAGPAYISVDSTGHSAFVANYVGGTVASYLIQPDGTLSQPVDTFNYKDPKFGHDGPVPLRQEGPHPHSVFVSPDDRFLIVNDLGNDALTVFQIDAGTARLTPATPLLTGLRPGSGPRHIAFHPNGRWIYLINELDSTLDHLLWTTTHSVAHPQGLLINTNTTVKTIAPGFPADKNTAAEVMISPDGNFLYASNRGEDTLVVFSIADKGELKEIQRLPSGGRTPRHFTFDLTFNWILCGNQDSACITVFRRDQGTGRLSGPIETVPVDSPLFTLFA</sequence>